<sequence length="324" mass="38483">MGRLIADLLANANKKLLQKIVISSGKTKNIDLVYGQDIIKMYLKKYVDLCNKFIELFIQLCELIKKLDNNLGEYDLQPFDMEIKNYTLNGNNFLKKKEKEKFLKETQINIEKTIGDIKYNLLNTREYIKKMKELYLLIYIYIYNFYFNIDILDEYLQKNSINSNNNCTHKKSQTYNDAANIGNSKTAYEHPLIDKFLNLNNICNFEFAEFISKDIFISLFYSDKDIAKISKKCLHWKDSEKDHSVIDNIGDDNSIVIRLNEICFYFFMTVIIYYIENDLKLRIKMFISLINKIHKNKLNLKKYNLILKHNPYLSKIKKLTCIFL</sequence>
<dbReference type="EMBL" id="LT608191">
    <property type="protein sequence ID" value="SCM22886.1"/>
    <property type="molecule type" value="Genomic_DNA"/>
</dbReference>
<organism evidence="1 2">
    <name type="scientific">Plasmodium chabaudi adami</name>
    <dbReference type="NCBI Taxonomy" id="5826"/>
    <lineage>
        <taxon>Eukaryota</taxon>
        <taxon>Sar</taxon>
        <taxon>Alveolata</taxon>
        <taxon>Apicomplexa</taxon>
        <taxon>Aconoidasida</taxon>
        <taxon>Haemosporida</taxon>
        <taxon>Plasmodiidae</taxon>
        <taxon>Plasmodium</taxon>
        <taxon>Plasmodium (Vinckeia)</taxon>
    </lineage>
</organism>
<accession>A0A1C6YI35</accession>
<proteinExistence type="predicted"/>
<name>A0A1C6YI35_PLACE</name>
<protein>
    <submittedName>
        <fullName evidence="1">Uncharacterized protein</fullName>
    </submittedName>
</protein>
<dbReference type="Proteomes" id="UP000507536">
    <property type="component" value="Chromosome 11"/>
</dbReference>
<dbReference type="AlphaFoldDB" id="A0A1C6YI35"/>
<evidence type="ECO:0000313" key="2">
    <source>
        <dbReference type="Proteomes" id="UP000507536"/>
    </source>
</evidence>
<gene>
    <name evidence="1" type="ORF">PCHDS_000303700</name>
</gene>
<reference evidence="1 2" key="1">
    <citation type="submission" date="2016-08" db="EMBL/GenBank/DDBJ databases">
        <authorList>
            <consortium name="Pathogen Informatics"/>
        </authorList>
    </citation>
    <scope>NUCLEOTIDE SEQUENCE [LARGE SCALE GENOMIC DNA]</scope>
    <source>
        <strain evidence="1 2">DS</strain>
    </source>
</reference>
<evidence type="ECO:0000313" key="1">
    <source>
        <dbReference type="EMBL" id="SCM22886.1"/>
    </source>
</evidence>